<comment type="pathway">
    <text evidence="1">Cofactor biosynthesis; thiamine diphosphate biosynthesis.</text>
</comment>
<protein>
    <recommendedName>
        <fullName evidence="5">glycine oxidase</fullName>
        <ecNumber evidence="5">1.4.3.19</ecNumber>
    </recommendedName>
</protein>
<name>A0A1G6HL57_9BACL</name>
<evidence type="ECO:0000313" key="7">
    <source>
        <dbReference type="EMBL" id="SDB94635.1"/>
    </source>
</evidence>
<dbReference type="PANTHER" id="PTHR13847">
    <property type="entry name" value="SARCOSINE DEHYDROGENASE-RELATED"/>
    <property type="match status" value="1"/>
</dbReference>
<dbReference type="NCBIfam" id="TIGR02352">
    <property type="entry name" value="thiamin_ThiO"/>
    <property type="match status" value="1"/>
</dbReference>
<dbReference type="RefSeq" id="WP_091565192.1">
    <property type="nucleotide sequence ID" value="NZ_FMZA01000001.1"/>
</dbReference>
<dbReference type="EC" id="1.4.3.19" evidence="5"/>
<dbReference type="Proteomes" id="UP000199387">
    <property type="component" value="Unassembled WGS sequence"/>
</dbReference>
<keyword evidence="2" id="KW-0784">Thiamine biosynthesis</keyword>
<dbReference type="InterPro" id="IPR012727">
    <property type="entry name" value="Gly_oxidase_ThiO"/>
</dbReference>
<dbReference type="InterPro" id="IPR006076">
    <property type="entry name" value="FAD-dep_OxRdtase"/>
</dbReference>
<evidence type="ECO:0000256" key="3">
    <source>
        <dbReference type="ARBA" id="ARBA00023002"/>
    </source>
</evidence>
<evidence type="ECO:0000256" key="2">
    <source>
        <dbReference type="ARBA" id="ARBA00022977"/>
    </source>
</evidence>
<sequence>MADRRKPEVAVIGGGVIGTSIAYQLAKKGVEVTLLEKGRLGGGASNAAAGMLGAQVESDFPGPMVELCLESRRMFPALSRELKERTGLDIEWNGSGLLRLAGDSEEANQLEERGRWQRERGERAEWWNRETLRRREPDLDSSLVGGLYIPDDSQVSAPRLVQAFSQGATLLGAELLEGVEVQGGVVDRGRVLELTTSIGRFSPGSVVLAAGAWAGFLAGELGLDLPVVPVKGESLAVRPTRPLFDRTLFGNGCYLVPKADGRVIIGATEIRQDFTPGVSGEAIQTLLAEAFRLVPELREAEWLRSWSGVRPGTVDGLPYLGAAPGFTNLWIAGGHFRNGILLSAVTGKGMADLITENPVTTFTPFSPERVMVSMKGG</sequence>
<organism evidence="7 8">
    <name type="scientific">Melghirimyces thermohalophilus</name>
    <dbReference type="NCBI Taxonomy" id="1236220"/>
    <lineage>
        <taxon>Bacteria</taxon>
        <taxon>Bacillati</taxon>
        <taxon>Bacillota</taxon>
        <taxon>Bacilli</taxon>
        <taxon>Bacillales</taxon>
        <taxon>Thermoactinomycetaceae</taxon>
        <taxon>Melghirimyces</taxon>
    </lineage>
</organism>
<accession>A0A1G6HL57</accession>
<dbReference type="EMBL" id="FMZA01000001">
    <property type="protein sequence ID" value="SDB94635.1"/>
    <property type="molecule type" value="Genomic_DNA"/>
</dbReference>
<evidence type="ECO:0000256" key="5">
    <source>
        <dbReference type="ARBA" id="ARBA00050018"/>
    </source>
</evidence>
<comment type="catalytic activity">
    <reaction evidence="4">
        <text>glycine + O2 + H2O = glyoxylate + H2O2 + NH4(+)</text>
        <dbReference type="Rhea" id="RHEA:11532"/>
        <dbReference type="ChEBI" id="CHEBI:15377"/>
        <dbReference type="ChEBI" id="CHEBI:15379"/>
        <dbReference type="ChEBI" id="CHEBI:16240"/>
        <dbReference type="ChEBI" id="CHEBI:28938"/>
        <dbReference type="ChEBI" id="CHEBI:36655"/>
        <dbReference type="ChEBI" id="CHEBI:57305"/>
        <dbReference type="EC" id="1.4.3.19"/>
    </reaction>
</comment>
<dbReference type="SUPFAM" id="SSF51905">
    <property type="entry name" value="FAD/NAD(P)-binding domain"/>
    <property type="match status" value="1"/>
</dbReference>
<dbReference type="STRING" id="1236220.SAMN04488112_10121"/>
<dbReference type="GO" id="GO:0005737">
    <property type="term" value="C:cytoplasm"/>
    <property type="evidence" value="ECO:0007669"/>
    <property type="project" value="TreeGrafter"/>
</dbReference>
<evidence type="ECO:0000256" key="4">
    <source>
        <dbReference type="ARBA" id="ARBA00049872"/>
    </source>
</evidence>
<feature type="domain" description="FAD dependent oxidoreductase" evidence="6">
    <location>
        <begin position="9"/>
        <end position="353"/>
    </location>
</feature>
<dbReference type="UniPathway" id="UPA00060"/>
<dbReference type="AlphaFoldDB" id="A0A1G6HL57"/>
<gene>
    <name evidence="7" type="ORF">SAMN04488112_10121</name>
</gene>
<dbReference type="Gene3D" id="3.50.50.60">
    <property type="entry name" value="FAD/NAD(P)-binding domain"/>
    <property type="match status" value="1"/>
</dbReference>
<evidence type="ECO:0000256" key="1">
    <source>
        <dbReference type="ARBA" id="ARBA00004948"/>
    </source>
</evidence>
<dbReference type="SUPFAM" id="SSF54373">
    <property type="entry name" value="FAD-linked reductases, C-terminal domain"/>
    <property type="match status" value="1"/>
</dbReference>
<dbReference type="GO" id="GO:0009228">
    <property type="term" value="P:thiamine biosynthetic process"/>
    <property type="evidence" value="ECO:0007669"/>
    <property type="project" value="UniProtKB-KW"/>
</dbReference>
<dbReference type="Gene3D" id="3.30.9.10">
    <property type="entry name" value="D-Amino Acid Oxidase, subunit A, domain 2"/>
    <property type="match status" value="1"/>
</dbReference>
<reference evidence="7 8" key="1">
    <citation type="submission" date="2016-10" db="EMBL/GenBank/DDBJ databases">
        <authorList>
            <person name="de Groot N.N."/>
        </authorList>
    </citation>
    <scope>NUCLEOTIDE SEQUENCE [LARGE SCALE GENOMIC DNA]</scope>
    <source>
        <strain evidence="7 8">DSM 45514</strain>
    </source>
</reference>
<evidence type="ECO:0000313" key="8">
    <source>
        <dbReference type="Proteomes" id="UP000199387"/>
    </source>
</evidence>
<dbReference type="InterPro" id="IPR036188">
    <property type="entry name" value="FAD/NAD-bd_sf"/>
</dbReference>
<keyword evidence="3" id="KW-0560">Oxidoreductase</keyword>
<dbReference type="Pfam" id="PF01266">
    <property type="entry name" value="DAO"/>
    <property type="match status" value="1"/>
</dbReference>
<dbReference type="GO" id="GO:0043799">
    <property type="term" value="F:glycine oxidase activity"/>
    <property type="evidence" value="ECO:0007669"/>
    <property type="project" value="UniProtKB-EC"/>
</dbReference>
<proteinExistence type="predicted"/>
<dbReference type="GO" id="GO:0009229">
    <property type="term" value="P:thiamine diphosphate biosynthetic process"/>
    <property type="evidence" value="ECO:0007669"/>
    <property type="project" value="UniProtKB-UniPathway"/>
</dbReference>
<dbReference type="PANTHER" id="PTHR13847:SF289">
    <property type="entry name" value="GLYCINE OXIDASE"/>
    <property type="match status" value="1"/>
</dbReference>
<dbReference type="GO" id="GO:0050660">
    <property type="term" value="F:flavin adenine dinucleotide binding"/>
    <property type="evidence" value="ECO:0007669"/>
    <property type="project" value="InterPro"/>
</dbReference>
<keyword evidence="8" id="KW-1185">Reference proteome</keyword>
<evidence type="ECO:0000259" key="6">
    <source>
        <dbReference type="Pfam" id="PF01266"/>
    </source>
</evidence>
<dbReference type="OrthoDB" id="9794226at2"/>